<gene>
    <name evidence="2" type="ORF">PPERSA_02420</name>
</gene>
<organism evidence="2 3">
    <name type="scientific">Pseudocohnilembus persalinus</name>
    <name type="common">Ciliate</name>
    <dbReference type="NCBI Taxonomy" id="266149"/>
    <lineage>
        <taxon>Eukaryota</taxon>
        <taxon>Sar</taxon>
        <taxon>Alveolata</taxon>
        <taxon>Ciliophora</taxon>
        <taxon>Intramacronucleata</taxon>
        <taxon>Oligohymenophorea</taxon>
        <taxon>Scuticociliatia</taxon>
        <taxon>Philasterida</taxon>
        <taxon>Pseudocohnilembidae</taxon>
        <taxon>Pseudocohnilembus</taxon>
    </lineage>
</organism>
<evidence type="ECO:0000313" key="2">
    <source>
        <dbReference type="EMBL" id="KRW99308.1"/>
    </source>
</evidence>
<keyword evidence="3" id="KW-1185">Reference proteome</keyword>
<reference evidence="2 3" key="1">
    <citation type="journal article" date="2015" name="Sci. Rep.">
        <title>Genome of the facultative scuticociliatosis pathogen Pseudocohnilembus persalinus provides insight into its virulence through horizontal gene transfer.</title>
        <authorList>
            <person name="Xiong J."/>
            <person name="Wang G."/>
            <person name="Cheng J."/>
            <person name="Tian M."/>
            <person name="Pan X."/>
            <person name="Warren A."/>
            <person name="Jiang C."/>
            <person name="Yuan D."/>
            <person name="Miao W."/>
        </authorList>
    </citation>
    <scope>NUCLEOTIDE SEQUENCE [LARGE SCALE GENOMIC DNA]</scope>
    <source>
        <strain evidence="2">36N120E</strain>
    </source>
</reference>
<name>A0A0V0QAP0_PSEPJ</name>
<dbReference type="AlphaFoldDB" id="A0A0V0QAP0"/>
<sequence length="231" mass="26677">MFEGSRLSYVVPGYTGYIPKEVQYDRVQVQEQEPTYQIPGYAGYTTSIKSENMFGKTYGQITYNLSKGDYQQGQDIDPEERYQSMYNATYVNQDKVLKRTAAEIVGVPNHQNKYYIDRDQIQNNRFWGNDEQGKETIQGASQSQQEQFNNGQKSYQENVKDFYGDDDKKSIRMNEPLPGYTGVSRRVQAANIFGQTYANARKTAGRDQSQIDMEKTQNFKSQSTIHPPIRR</sequence>
<comment type="caution">
    <text evidence="2">The sequence shown here is derived from an EMBL/GenBank/DDBJ whole genome shotgun (WGS) entry which is preliminary data.</text>
</comment>
<evidence type="ECO:0000313" key="3">
    <source>
        <dbReference type="Proteomes" id="UP000054937"/>
    </source>
</evidence>
<proteinExistence type="predicted"/>
<dbReference type="OMA" id="IENDMPP"/>
<protein>
    <submittedName>
        <fullName evidence="2">Uncharacterized protein</fullName>
    </submittedName>
</protein>
<accession>A0A0V0QAP0</accession>
<evidence type="ECO:0000256" key="1">
    <source>
        <dbReference type="SAM" id="MobiDB-lite"/>
    </source>
</evidence>
<feature type="region of interest" description="Disordered" evidence="1">
    <location>
        <begin position="201"/>
        <end position="231"/>
    </location>
</feature>
<dbReference type="EMBL" id="LDAU01000214">
    <property type="protein sequence ID" value="KRW99308.1"/>
    <property type="molecule type" value="Genomic_DNA"/>
</dbReference>
<dbReference type="OrthoDB" id="307175at2759"/>
<dbReference type="InParanoid" id="A0A0V0QAP0"/>
<dbReference type="Proteomes" id="UP000054937">
    <property type="component" value="Unassembled WGS sequence"/>
</dbReference>